<dbReference type="NCBIfam" id="NF046105">
    <property type="entry name" value="TransRegNosR"/>
    <property type="match status" value="1"/>
</dbReference>
<keyword evidence="4" id="KW-1133">Transmembrane helix</keyword>
<dbReference type="InterPro" id="IPR011399">
    <property type="entry name" value="NosR"/>
</dbReference>
<feature type="domain" description="FMN-binding" evidence="5">
    <location>
        <begin position="100"/>
        <end position="193"/>
    </location>
</feature>
<feature type="transmembrane region" description="Helical" evidence="4">
    <location>
        <begin position="476"/>
        <end position="496"/>
    </location>
</feature>
<evidence type="ECO:0000313" key="7">
    <source>
        <dbReference type="Proteomes" id="UP000326557"/>
    </source>
</evidence>
<dbReference type="Proteomes" id="UP000326557">
    <property type="component" value="Unassembled WGS sequence"/>
</dbReference>
<feature type="transmembrane region" description="Helical" evidence="4">
    <location>
        <begin position="516"/>
        <end position="541"/>
    </location>
</feature>
<evidence type="ECO:0000313" key="6">
    <source>
        <dbReference type="EMBL" id="VVN81299.1"/>
    </source>
</evidence>
<dbReference type="EMBL" id="CABVHP010000002">
    <property type="protein sequence ID" value="VVN81299.1"/>
    <property type="molecule type" value="Genomic_DNA"/>
</dbReference>
<dbReference type="Pfam" id="PF04205">
    <property type="entry name" value="FMN_bind"/>
    <property type="match status" value="1"/>
</dbReference>
<keyword evidence="3 4" id="KW-0472">Membrane</keyword>
<dbReference type="AlphaFoldDB" id="A0A5E7ARU3"/>
<dbReference type="GO" id="GO:0045893">
    <property type="term" value="P:positive regulation of DNA-templated transcription"/>
    <property type="evidence" value="ECO:0007669"/>
    <property type="project" value="InterPro"/>
</dbReference>
<dbReference type="InterPro" id="IPR007329">
    <property type="entry name" value="FMN-bd"/>
</dbReference>
<feature type="transmembrane region" description="Helical" evidence="4">
    <location>
        <begin position="574"/>
        <end position="594"/>
    </location>
</feature>
<dbReference type="PIRSF" id="PIRSF036354">
    <property type="entry name" value="NosR"/>
    <property type="match status" value="1"/>
</dbReference>
<dbReference type="PANTHER" id="PTHR30224:SF4">
    <property type="entry name" value="ELECTRON TRANSPORT PROTEIN YCCM-RELATED"/>
    <property type="match status" value="1"/>
</dbReference>
<evidence type="ECO:0000259" key="5">
    <source>
        <dbReference type="SMART" id="SM00900"/>
    </source>
</evidence>
<dbReference type="Pfam" id="PF12801">
    <property type="entry name" value="Fer4_5"/>
    <property type="match status" value="2"/>
</dbReference>
<dbReference type="OrthoDB" id="9806398at2"/>
<name>A0A5E7ARU3_PSEFL</name>
<dbReference type="GO" id="GO:0005886">
    <property type="term" value="C:plasma membrane"/>
    <property type="evidence" value="ECO:0007669"/>
    <property type="project" value="UniProtKB-SubCell"/>
</dbReference>
<dbReference type="PANTHER" id="PTHR30224">
    <property type="entry name" value="ELECTRON TRANSPORT PROTEIN"/>
    <property type="match status" value="1"/>
</dbReference>
<organism evidence="6 7">
    <name type="scientific">Pseudomonas fluorescens</name>
    <dbReference type="NCBI Taxonomy" id="294"/>
    <lineage>
        <taxon>Bacteria</taxon>
        <taxon>Pseudomonadati</taxon>
        <taxon>Pseudomonadota</taxon>
        <taxon>Gammaproteobacteria</taxon>
        <taxon>Pseudomonadales</taxon>
        <taxon>Pseudomonadaceae</taxon>
        <taxon>Pseudomonas</taxon>
    </lineage>
</organism>
<dbReference type="SMART" id="SM00900">
    <property type="entry name" value="FMN_bind"/>
    <property type="match status" value="1"/>
</dbReference>
<proteinExistence type="predicted"/>
<dbReference type="InterPro" id="IPR052378">
    <property type="entry name" value="NosR_regulator"/>
</dbReference>
<dbReference type="GO" id="GO:0010181">
    <property type="term" value="F:FMN binding"/>
    <property type="evidence" value="ECO:0007669"/>
    <property type="project" value="InterPro"/>
</dbReference>
<evidence type="ECO:0000256" key="4">
    <source>
        <dbReference type="SAM" id="Phobius"/>
    </source>
</evidence>
<evidence type="ECO:0000256" key="3">
    <source>
        <dbReference type="ARBA" id="ARBA00023136"/>
    </source>
</evidence>
<accession>A0A5E7ARU3</accession>
<dbReference type="SUPFAM" id="SSF54862">
    <property type="entry name" value="4Fe-4S ferredoxins"/>
    <property type="match status" value="1"/>
</dbReference>
<evidence type="ECO:0000256" key="2">
    <source>
        <dbReference type="ARBA" id="ARBA00022475"/>
    </source>
</evidence>
<keyword evidence="4" id="KW-0812">Transmembrane</keyword>
<reference evidence="6 7" key="1">
    <citation type="submission" date="2019-09" db="EMBL/GenBank/DDBJ databases">
        <authorList>
            <person name="Chandra G."/>
            <person name="Truman W A."/>
        </authorList>
    </citation>
    <scope>NUCLEOTIDE SEQUENCE [LARGE SCALE GENOMIC DNA]</scope>
    <source>
        <strain evidence="6">PS704</strain>
    </source>
</reference>
<evidence type="ECO:0000256" key="1">
    <source>
        <dbReference type="ARBA" id="ARBA00004236"/>
    </source>
</evidence>
<protein>
    <recommendedName>
        <fullName evidence="5">FMN-binding domain-containing protein</fullName>
    </recommendedName>
</protein>
<feature type="transmembrane region" description="Helical" evidence="4">
    <location>
        <begin position="438"/>
        <end position="456"/>
    </location>
</feature>
<feature type="transmembrane region" description="Helical" evidence="4">
    <location>
        <begin position="614"/>
        <end position="631"/>
    </location>
</feature>
<dbReference type="InterPro" id="IPR017896">
    <property type="entry name" value="4Fe4S_Fe-S-bd"/>
</dbReference>
<sequence>MTASPFKISEPMTIHQPSILGNLRAWGVGLVVMLTLMLATFEAVQAKQHGDIEQQRIEKTFPQTDSVSVPEGPFKVRTLSAAGKVIGYVFQSLDVVDIPAYSGKPINTQVILDTTGMIQDAYVLEHHEPILLIGIPEAKLHGFSAKYKGVKVSQRVVVGHSSDPNAVTVDAIAGATVTAMVVNEVIMRAAHEVAVSLKLIEDTAGVTRKPATVRKDFFEPATWEQLTGNGAIRRLNLTRGQVDAAFKGTEAEGVGNAAADQVDETFIELYTADLNPPTIGRALLGDNQYRLLMQDLKPGEQAIAVLGRGLFSYKGSGYVRGGIFDRVQLRQFGNVISFRDMDHQRLSDVFAKGMPEFTEMSIFIVREPAKFDPGSPWSLELLVRRQTGPVSGTFSSFELAYQLPEHYLERPLPSAEELAALEEASRPMWLNIWYQKSFQIGVLGAALLLLTAILFLQDKFTRRPHFLHWLRRGYLVFTVVFLGWYALGQLSVVNVLTFTHALFDHFRWELFLTDPLIFMLWVFAAASILLWGRGVFCGWLCPFGALQELINEAARKLKIPQYELPFAVHERLWAIKYIILLLLFGISLESMSTAELFAEVEPFKTAITLRFDRQWWFVLYAVALLVINLFTRKVYCRYVCPLGAALAIPSKFRLFDWLKRRKDCGTPCQLCAKECEIQAIHPDGQINANECHYCLDCQMTYQNDNKCPPLINKRRKRDKAAPAPVQLIPVVEVTALE</sequence>
<comment type="subcellular location">
    <subcellularLocation>
        <location evidence="1">Cell membrane</location>
    </subcellularLocation>
</comment>
<gene>
    <name evidence="6" type="ORF">PS704_01128</name>
</gene>
<keyword evidence="2" id="KW-1003">Cell membrane</keyword>
<dbReference type="GO" id="GO:0003677">
    <property type="term" value="F:DNA binding"/>
    <property type="evidence" value="ECO:0007669"/>
    <property type="project" value="InterPro"/>
</dbReference>